<dbReference type="Proteomes" id="UP000240883">
    <property type="component" value="Unassembled WGS sequence"/>
</dbReference>
<sequence length="171" mass="18904">MDAIIRKLDALRPQIDCILETGGSPGLSLGVLHQGTILYTAHFGQRNTGKLIPPDDNTIQIMASLTKLMTAAAIAKLVHEGVLQWDVPIREYLPAFCIRRDDVGLKASMRYLISLRTGITPANILWGFQNSEPLMTGNESTLTATSLRTAKPFGQFVYSQWNYTLVDDVVK</sequence>
<organism evidence="2 3">
    <name type="scientific">Corynespora cassiicola Philippines</name>
    <dbReference type="NCBI Taxonomy" id="1448308"/>
    <lineage>
        <taxon>Eukaryota</taxon>
        <taxon>Fungi</taxon>
        <taxon>Dikarya</taxon>
        <taxon>Ascomycota</taxon>
        <taxon>Pezizomycotina</taxon>
        <taxon>Dothideomycetes</taxon>
        <taxon>Pleosporomycetidae</taxon>
        <taxon>Pleosporales</taxon>
        <taxon>Corynesporascaceae</taxon>
        <taxon>Corynespora</taxon>
    </lineage>
</organism>
<dbReference type="OrthoDB" id="5946976at2759"/>
<dbReference type="STRING" id="1448308.A0A2T2NZD4"/>
<dbReference type="Gene3D" id="3.40.710.10">
    <property type="entry name" value="DD-peptidase/beta-lactamase superfamily"/>
    <property type="match status" value="1"/>
</dbReference>
<evidence type="ECO:0000313" key="3">
    <source>
        <dbReference type="Proteomes" id="UP000240883"/>
    </source>
</evidence>
<feature type="domain" description="Beta-lactamase-related" evidence="1">
    <location>
        <begin position="16"/>
        <end position="170"/>
    </location>
</feature>
<dbReference type="AlphaFoldDB" id="A0A2T2NZD4"/>
<protein>
    <submittedName>
        <fullName evidence="2">Beta-lactamase/transpeptidase-like protein</fullName>
    </submittedName>
</protein>
<reference evidence="2 3" key="1">
    <citation type="journal article" date="2018" name="Front. Microbiol.">
        <title>Genome-Wide Analysis of Corynespora cassiicola Leaf Fall Disease Putative Effectors.</title>
        <authorList>
            <person name="Lopez D."/>
            <person name="Ribeiro S."/>
            <person name="Label P."/>
            <person name="Fumanal B."/>
            <person name="Venisse J.S."/>
            <person name="Kohler A."/>
            <person name="de Oliveira R.R."/>
            <person name="Labutti K."/>
            <person name="Lipzen A."/>
            <person name="Lail K."/>
            <person name="Bauer D."/>
            <person name="Ohm R.A."/>
            <person name="Barry K.W."/>
            <person name="Spatafora J."/>
            <person name="Grigoriev I.V."/>
            <person name="Martin F.M."/>
            <person name="Pujade-Renaud V."/>
        </authorList>
    </citation>
    <scope>NUCLEOTIDE SEQUENCE [LARGE SCALE GENOMIC DNA]</scope>
    <source>
        <strain evidence="2 3">Philippines</strain>
    </source>
</reference>
<dbReference type="PANTHER" id="PTHR43283:SF3">
    <property type="entry name" value="BETA-LACTAMASE FAMILY PROTEIN (AFU_ORTHOLOGUE AFUA_5G07500)"/>
    <property type="match status" value="1"/>
</dbReference>
<dbReference type="SUPFAM" id="SSF56601">
    <property type="entry name" value="beta-lactamase/transpeptidase-like"/>
    <property type="match status" value="1"/>
</dbReference>
<name>A0A2T2NZD4_CORCC</name>
<dbReference type="EMBL" id="KZ678131">
    <property type="protein sequence ID" value="PSN70777.1"/>
    <property type="molecule type" value="Genomic_DNA"/>
</dbReference>
<dbReference type="InterPro" id="IPR012338">
    <property type="entry name" value="Beta-lactam/transpept-like"/>
</dbReference>
<dbReference type="PANTHER" id="PTHR43283">
    <property type="entry name" value="BETA-LACTAMASE-RELATED"/>
    <property type="match status" value="1"/>
</dbReference>
<keyword evidence="3" id="KW-1185">Reference proteome</keyword>
<dbReference type="Pfam" id="PF00144">
    <property type="entry name" value="Beta-lactamase"/>
    <property type="match status" value="1"/>
</dbReference>
<evidence type="ECO:0000313" key="2">
    <source>
        <dbReference type="EMBL" id="PSN70777.1"/>
    </source>
</evidence>
<gene>
    <name evidence="2" type="ORF">BS50DRAFT_267806</name>
</gene>
<proteinExistence type="predicted"/>
<dbReference type="InterPro" id="IPR050789">
    <property type="entry name" value="Diverse_Enzym_Activities"/>
</dbReference>
<evidence type="ECO:0000259" key="1">
    <source>
        <dbReference type="Pfam" id="PF00144"/>
    </source>
</evidence>
<accession>A0A2T2NZD4</accession>
<dbReference type="InterPro" id="IPR001466">
    <property type="entry name" value="Beta-lactam-related"/>
</dbReference>